<comment type="similarity">
    <text evidence="2">Belongs to the CD225/Dispanin family.</text>
</comment>
<comment type="subcellular location">
    <subcellularLocation>
        <location evidence="1">Membrane</location>
    </subcellularLocation>
</comment>
<dbReference type="GO" id="GO:0016020">
    <property type="term" value="C:membrane"/>
    <property type="evidence" value="ECO:0007669"/>
    <property type="project" value="UniProtKB-SubCell"/>
</dbReference>
<feature type="transmembrane region" description="Helical" evidence="6">
    <location>
        <begin position="51"/>
        <end position="72"/>
    </location>
</feature>
<keyword evidence="3 6" id="KW-0812">Transmembrane</keyword>
<evidence type="ECO:0000256" key="5">
    <source>
        <dbReference type="ARBA" id="ARBA00023136"/>
    </source>
</evidence>
<reference evidence="7" key="1">
    <citation type="submission" date="2021-02" db="EMBL/GenBank/DDBJ databases">
        <title>Comparative genomics reveals that relaxation of natural selection precedes convergent phenotypic evolution of cavefish.</title>
        <authorList>
            <person name="Peng Z."/>
        </authorList>
    </citation>
    <scope>NUCLEOTIDE SEQUENCE</scope>
    <source>
        <tissue evidence="7">Muscle</tissue>
    </source>
</reference>
<evidence type="ECO:0000256" key="6">
    <source>
        <dbReference type="SAM" id="Phobius"/>
    </source>
</evidence>
<feature type="transmembrane region" description="Helical" evidence="6">
    <location>
        <begin position="104"/>
        <end position="128"/>
    </location>
</feature>
<dbReference type="EMBL" id="JAFHDT010000011">
    <property type="protein sequence ID" value="KAI7803898.1"/>
    <property type="molecule type" value="Genomic_DNA"/>
</dbReference>
<evidence type="ECO:0000256" key="1">
    <source>
        <dbReference type="ARBA" id="ARBA00004370"/>
    </source>
</evidence>
<keyword evidence="4 6" id="KW-1133">Transmembrane helix</keyword>
<evidence type="ECO:0000313" key="7">
    <source>
        <dbReference type="EMBL" id="KAI7803898.1"/>
    </source>
</evidence>
<keyword evidence="8" id="KW-1185">Reference proteome</keyword>
<sequence>MCDPASNNQLTQVKVSDALLEEHSDVEKDLHSVICCNGQHNICRDPDHRRLAICSIICGLSCIGIVSLIYSVKSRETRKTLQTQDNLKVKEYSRKALKWGTASIVAWVFLICIFPFLLGLLSYIMTFID</sequence>
<comment type="caution">
    <text evidence="7">The sequence shown here is derived from an EMBL/GenBank/DDBJ whole genome shotgun (WGS) entry which is preliminary data.</text>
</comment>
<evidence type="ECO:0000256" key="4">
    <source>
        <dbReference type="ARBA" id="ARBA00022989"/>
    </source>
</evidence>
<organism evidence="7 8">
    <name type="scientific">Triplophysa rosa</name>
    <name type="common">Cave loach</name>
    <dbReference type="NCBI Taxonomy" id="992332"/>
    <lineage>
        <taxon>Eukaryota</taxon>
        <taxon>Metazoa</taxon>
        <taxon>Chordata</taxon>
        <taxon>Craniata</taxon>
        <taxon>Vertebrata</taxon>
        <taxon>Euteleostomi</taxon>
        <taxon>Actinopterygii</taxon>
        <taxon>Neopterygii</taxon>
        <taxon>Teleostei</taxon>
        <taxon>Ostariophysi</taxon>
        <taxon>Cypriniformes</taxon>
        <taxon>Nemacheilidae</taxon>
        <taxon>Triplophysa</taxon>
    </lineage>
</organism>
<evidence type="ECO:0000313" key="8">
    <source>
        <dbReference type="Proteomes" id="UP001059041"/>
    </source>
</evidence>
<evidence type="ECO:0008006" key="9">
    <source>
        <dbReference type="Google" id="ProtNLM"/>
    </source>
</evidence>
<evidence type="ECO:0000256" key="2">
    <source>
        <dbReference type="ARBA" id="ARBA00006843"/>
    </source>
</evidence>
<dbReference type="AlphaFoldDB" id="A0A9W7WMC0"/>
<dbReference type="InterPro" id="IPR007593">
    <property type="entry name" value="CD225/Dispanin_fam"/>
</dbReference>
<name>A0A9W7WMC0_TRIRA</name>
<accession>A0A9W7WMC0</accession>
<protein>
    <recommendedName>
        <fullName evidence="9">Transmembrane protein 265</fullName>
    </recommendedName>
</protein>
<proteinExistence type="inferred from homology"/>
<keyword evidence="5 6" id="KW-0472">Membrane</keyword>
<evidence type="ECO:0000256" key="3">
    <source>
        <dbReference type="ARBA" id="ARBA00022692"/>
    </source>
</evidence>
<gene>
    <name evidence="7" type="ORF">IRJ41_013054</name>
</gene>
<dbReference type="Pfam" id="PF04505">
    <property type="entry name" value="CD225"/>
    <property type="match status" value="1"/>
</dbReference>
<dbReference type="Proteomes" id="UP001059041">
    <property type="component" value="Linkage Group LG11"/>
</dbReference>